<feature type="coiled-coil region" evidence="1">
    <location>
        <begin position="171"/>
        <end position="300"/>
    </location>
</feature>
<feature type="transmembrane region" description="Helical" evidence="2">
    <location>
        <begin position="421"/>
        <end position="442"/>
    </location>
</feature>
<name>A0A2S5ZBI8_9GAMM</name>
<feature type="coiled-coil region" evidence="1">
    <location>
        <begin position="332"/>
        <end position="366"/>
    </location>
</feature>
<feature type="transmembrane region" description="Helical" evidence="2">
    <location>
        <begin position="21"/>
        <end position="43"/>
    </location>
</feature>
<dbReference type="OrthoDB" id="9795292at2"/>
<evidence type="ECO:0000256" key="2">
    <source>
        <dbReference type="SAM" id="Phobius"/>
    </source>
</evidence>
<dbReference type="PANTHER" id="PTHR32309">
    <property type="entry name" value="TYROSINE-PROTEIN KINASE"/>
    <property type="match status" value="1"/>
</dbReference>
<dbReference type="RefSeq" id="WP_104321483.1">
    <property type="nucleotide sequence ID" value="NZ_PSSX01000005.1"/>
</dbReference>
<proteinExistence type="predicted"/>
<sequence length="508" mass="58195">MALPLSQLPREALREVRSRKWLSFLLFAIVSSAVLALGFLWPYKYESSVVIFVDDQNIIRPLMEGSAVPTEINERASAAKELLWSRSVIEQIATDSDIYGEGAASASPEVLEGRIAGLRSNLIVRPRGDSYFSIEYTAESQIRAFKVAQRFGQLFIEENNQRKRSESRAAYDFIDKQVKGYEKQLEEVERRLKDFLSRNVDGTEGEANNRMADLRRQLELAQLEREELETRANSLQQQLSNLPPTLRQGKTENAFQERINTLEARLDALRLQYHDSYPDIVILREQLAELRKQRDRALAEATPELNQNQGESVANPVYQEVRSELVTTRADMETIQTRIRSIERLISEQKERMERIQANKAQYSELTRDMEVNKQIYDDLLKRREKARVSMHLDIEGQGLNYRINETAQYPLAPDGPRFEMFAMAGLFIGLVAPFGAAIGWVQVDPRIRVRSQVEEEFDFPVLEQIPVVRTPYEKRRDRRITVAVFILSALVAAAYIAVVAATIIGVI</sequence>
<keyword evidence="2" id="KW-0812">Transmembrane</keyword>
<accession>A0A2S5ZBI8</accession>
<protein>
    <submittedName>
        <fullName evidence="4">Lipopolysaccharide biosynthesis protein</fullName>
    </submittedName>
</protein>
<dbReference type="InterPro" id="IPR014345">
    <property type="entry name" value="XrtA_polysacc_chain"/>
</dbReference>
<dbReference type="Proteomes" id="UP000239917">
    <property type="component" value="Unassembled WGS sequence"/>
</dbReference>
<dbReference type="InterPro" id="IPR032807">
    <property type="entry name" value="GNVR"/>
</dbReference>
<reference evidence="4 5" key="1">
    <citation type="submission" date="2018-01" db="EMBL/GenBank/DDBJ databases">
        <title>Complete genome sequences of the type strains of Marinobacter flavimaris and Marinobacter maroccanus.</title>
        <authorList>
            <person name="Palau M."/>
            <person name="Boujida N."/>
            <person name="Manresa A."/>
            <person name="Minana-Galbis D."/>
        </authorList>
    </citation>
    <scope>NUCLEOTIDE SEQUENCE [LARGE SCALE GENOMIC DNA]</scope>
    <source>
        <strain evidence="4 5">N4</strain>
    </source>
</reference>
<keyword evidence="2" id="KW-0472">Membrane</keyword>
<dbReference type="PANTHER" id="PTHR32309:SF13">
    <property type="entry name" value="FERRIC ENTEROBACTIN TRANSPORT PROTEIN FEPE"/>
    <property type="match status" value="1"/>
</dbReference>
<keyword evidence="1" id="KW-0175">Coiled coil</keyword>
<evidence type="ECO:0000313" key="4">
    <source>
        <dbReference type="EMBL" id="PPI84701.1"/>
    </source>
</evidence>
<dbReference type="GO" id="GO:0004713">
    <property type="term" value="F:protein tyrosine kinase activity"/>
    <property type="evidence" value="ECO:0007669"/>
    <property type="project" value="TreeGrafter"/>
</dbReference>
<evidence type="ECO:0000313" key="5">
    <source>
        <dbReference type="Proteomes" id="UP000239917"/>
    </source>
</evidence>
<gene>
    <name evidence="4" type="ORF">KEHDKFFH_08325</name>
</gene>
<dbReference type="InterPro" id="IPR050445">
    <property type="entry name" value="Bact_polysacc_biosynth/exp"/>
</dbReference>
<feature type="transmembrane region" description="Helical" evidence="2">
    <location>
        <begin position="483"/>
        <end position="507"/>
    </location>
</feature>
<dbReference type="Gene3D" id="1.10.287.1490">
    <property type="match status" value="1"/>
</dbReference>
<dbReference type="Pfam" id="PF13807">
    <property type="entry name" value="GNVR"/>
    <property type="match status" value="1"/>
</dbReference>
<keyword evidence="5" id="KW-1185">Reference proteome</keyword>
<evidence type="ECO:0000256" key="1">
    <source>
        <dbReference type="SAM" id="Coils"/>
    </source>
</evidence>
<feature type="domain" description="Tyrosine-protein kinase G-rich" evidence="3">
    <location>
        <begin position="365"/>
        <end position="438"/>
    </location>
</feature>
<dbReference type="EMBL" id="PSSX01000005">
    <property type="protein sequence ID" value="PPI84701.1"/>
    <property type="molecule type" value="Genomic_DNA"/>
</dbReference>
<organism evidence="4 5">
    <name type="scientific">Marinobacter maroccanus</name>
    <dbReference type="NCBI Taxonomy" id="2055143"/>
    <lineage>
        <taxon>Bacteria</taxon>
        <taxon>Pseudomonadati</taxon>
        <taxon>Pseudomonadota</taxon>
        <taxon>Gammaproteobacteria</taxon>
        <taxon>Pseudomonadales</taxon>
        <taxon>Marinobacteraceae</taxon>
        <taxon>Marinobacter</taxon>
    </lineage>
</organism>
<dbReference type="AlphaFoldDB" id="A0A2S5ZBI8"/>
<comment type="caution">
    <text evidence="4">The sequence shown here is derived from an EMBL/GenBank/DDBJ whole genome shotgun (WGS) entry which is preliminary data.</text>
</comment>
<dbReference type="GO" id="GO:0005886">
    <property type="term" value="C:plasma membrane"/>
    <property type="evidence" value="ECO:0007669"/>
    <property type="project" value="TreeGrafter"/>
</dbReference>
<evidence type="ECO:0000259" key="3">
    <source>
        <dbReference type="Pfam" id="PF13807"/>
    </source>
</evidence>
<dbReference type="NCBIfam" id="TIGR03007">
    <property type="entry name" value="pepcterm_ChnLen"/>
    <property type="match status" value="1"/>
</dbReference>
<keyword evidence="2" id="KW-1133">Transmembrane helix</keyword>